<accession>A0AAD8WSU6</accession>
<dbReference type="InterPro" id="IPR025315">
    <property type="entry name" value="DUF4220"/>
</dbReference>
<comment type="caution">
    <text evidence="2">The sequence shown here is derived from an EMBL/GenBank/DDBJ whole genome shotgun (WGS) entry which is preliminary data.</text>
</comment>
<name>A0AAD8WSU6_LOLMU</name>
<dbReference type="Pfam" id="PF13968">
    <property type="entry name" value="DUF4220"/>
    <property type="match status" value="1"/>
</dbReference>
<keyword evidence="3" id="KW-1185">Reference proteome</keyword>
<evidence type="ECO:0000313" key="3">
    <source>
        <dbReference type="Proteomes" id="UP001231189"/>
    </source>
</evidence>
<dbReference type="AlphaFoldDB" id="A0AAD8WSU6"/>
<dbReference type="InterPro" id="IPR007658">
    <property type="entry name" value="DUF594"/>
</dbReference>
<feature type="domain" description="DUF4220" evidence="1">
    <location>
        <begin position="19"/>
        <end position="187"/>
    </location>
</feature>
<evidence type="ECO:0000259" key="1">
    <source>
        <dbReference type="Pfam" id="PF13968"/>
    </source>
</evidence>
<reference evidence="2" key="1">
    <citation type="submission" date="2023-07" db="EMBL/GenBank/DDBJ databases">
        <title>A chromosome-level genome assembly of Lolium multiflorum.</title>
        <authorList>
            <person name="Chen Y."/>
            <person name="Copetti D."/>
            <person name="Kolliker R."/>
            <person name="Studer B."/>
        </authorList>
    </citation>
    <scope>NUCLEOTIDE SEQUENCE</scope>
    <source>
        <strain evidence="2">02402/16</strain>
        <tissue evidence="2">Leaf</tissue>
    </source>
</reference>
<dbReference type="PANTHER" id="PTHR31325">
    <property type="entry name" value="OS01G0798800 PROTEIN-RELATED"/>
    <property type="match status" value="1"/>
</dbReference>
<protein>
    <recommendedName>
        <fullName evidence="1">DUF4220 domain-containing protein</fullName>
    </recommendedName>
</protein>
<organism evidence="2 3">
    <name type="scientific">Lolium multiflorum</name>
    <name type="common">Italian ryegrass</name>
    <name type="synonym">Lolium perenne subsp. multiflorum</name>
    <dbReference type="NCBI Taxonomy" id="4521"/>
    <lineage>
        <taxon>Eukaryota</taxon>
        <taxon>Viridiplantae</taxon>
        <taxon>Streptophyta</taxon>
        <taxon>Embryophyta</taxon>
        <taxon>Tracheophyta</taxon>
        <taxon>Spermatophyta</taxon>
        <taxon>Magnoliopsida</taxon>
        <taxon>Liliopsida</taxon>
        <taxon>Poales</taxon>
        <taxon>Poaceae</taxon>
        <taxon>BOP clade</taxon>
        <taxon>Pooideae</taxon>
        <taxon>Poodae</taxon>
        <taxon>Poeae</taxon>
        <taxon>Poeae Chloroplast Group 2 (Poeae type)</taxon>
        <taxon>Loliodinae</taxon>
        <taxon>Loliinae</taxon>
        <taxon>Lolium</taxon>
    </lineage>
</organism>
<dbReference type="Pfam" id="PF04578">
    <property type="entry name" value="DUF594"/>
    <property type="match status" value="1"/>
</dbReference>
<evidence type="ECO:0000313" key="2">
    <source>
        <dbReference type="EMBL" id="KAK1679697.1"/>
    </source>
</evidence>
<dbReference type="EMBL" id="JAUUTY010000002">
    <property type="protein sequence ID" value="KAK1679697.1"/>
    <property type="molecule type" value="Genomic_DNA"/>
</dbReference>
<sequence length="447" mass="50839">MLVSTLPILPSDDSGIVGYIFCIASFKFAHKITSYQLASISWNMNKLVADYMYDEHKKGEFDPSTMEGCHYLVDWPLNKSKLDARSYATKLTADADEIIDIDKIWRCNVISLSPELKDTCLSFSLFHLLKRRFFGFSCGESKERAHDFVFRGLLSENEDGTTDYNRVFKVIEVELAFMYDFFFTKYLGLVDITTVIHPLNYDPWRVSRKPGKSVELPAEVKEALVSSLKRSDGKIANGKSSLVANGAENLLWACERSMHSDTSCSQRKENQTHLILTWHIATCYCEMATLKYLCPNEGTKLKIHLNVATRLSKYCAYLVVSAPKLLPGHHHDTECVFDAVAGEAAKFLQSSRDKYKAMRNLADSEDTIFQRGVKLGKQLEEIQDITQCWKVLYDFWADMMLYVVPSDNVKEHIEQLAKGGEFITHLWALLSHAGILERQENQQAGSV</sequence>
<gene>
    <name evidence="2" type="ORF">QYE76_040545</name>
</gene>
<dbReference type="Proteomes" id="UP001231189">
    <property type="component" value="Unassembled WGS sequence"/>
</dbReference>
<proteinExistence type="predicted"/>